<accession>A0A8X6JF39</accession>
<dbReference type="InterPro" id="IPR036397">
    <property type="entry name" value="RNaseH_sf"/>
</dbReference>
<proteinExistence type="predicted"/>
<sequence>MKNRNLVPTRRSHDSHCTVFAGCSEMVLYWTSSPFVRRHRLAPKVSELSLRDFFLWKHLKAQVYKHCPTTLQALKEAIAQAVAAIPPEMTRKTMDNF</sequence>
<dbReference type="Gene3D" id="3.30.420.10">
    <property type="entry name" value="Ribonuclease H-like superfamily/Ribonuclease H"/>
    <property type="match status" value="1"/>
</dbReference>
<dbReference type="EMBL" id="BMAO01005830">
    <property type="protein sequence ID" value="GFR04206.1"/>
    <property type="molecule type" value="Genomic_DNA"/>
</dbReference>
<evidence type="ECO:0000313" key="1">
    <source>
        <dbReference type="EMBL" id="GFR04206.1"/>
    </source>
</evidence>
<organism evidence="1 2">
    <name type="scientific">Trichonephila clavata</name>
    <name type="common">Joro spider</name>
    <name type="synonym">Nephila clavata</name>
    <dbReference type="NCBI Taxonomy" id="2740835"/>
    <lineage>
        <taxon>Eukaryota</taxon>
        <taxon>Metazoa</taxon>
        <taxon>Ecdysozoa</taxon>
        <taxon>Arthropoda</taxon>
        <taxon>Chelicerata</taxon>
        <taxon>Arachnida</taxon>
        <taxon>Araneae</taxon>
        <taxon>Araneomorphae</taxon>
        <taxon>Entelegynae</taxon>
        <taxon>Araneoidea</taxon>
        <taxon>Nephilidae</taxon>
        <taxon>Trichonephila</taxon>
    </lineage>
</organism>
<name>A0A8X6JF39_TRICU</name>
<gene>
    <name evidence="1" type="primary">B7P43_G14714</name>
    <name evidence="1" type="ORF">TNCT_383521</name>
</gene>
<dbReference type="AlphaFoldDB" id="A0A8X6JF39"/>
<protein>
    <submittedName>
        <fullName evidence="1">Uncharacterized protein</fullName>
    </submittedName>
</protein>
<dbReference type="Proteomes" id="UP000887116">
    <property type="component" value="Unassembled WGS sequence"/>
</dbReference>
<keyword evidence="2" id="KW-1185">Reference proteome</keyword>
<dbReference type="OrthoDB" id="7914912at2759"/>
<evidence type="ECO:0000313" key="2">
    <source>
        <dbReference type="Proteomes" id="UP000887116"/>
    </source>
</evidence>
<dbReference type="GO" id="GO:0003676">
    <property type="term" value="F:nucleic acid binding"/>
    <property type="evidence" value="ECO:0007669"/>
    <property type="project" value="InterPro"/>
</dbReference>
<comment type="caution">
    <text evidence="1">The sequence shown here is derived from an EMBL/GenBank/DDBJ whole genome shotgun (WGS) entry which is preliminary data.</text>
</comment>
<reference evidence="1" key="1">
    <citation type="submission" date="2020-07" db="EMBL/GenBank/DDBJ databases">
        <title>Multicomponent nature underlies the extraordinary mechanical properties of spider dragline silk.</title>
        <authorList>
            <person name="Kono N."/>
            <person name="Nakamura H."/>
            <person name="Mori M."/>
            <person name="Yoshida Y."/>
            <person name="Ohtoshi R."/>
            <person name="Malay A.D."/>
            <person name="Moran D.A.P."/>
            <person name="Tomita M."/>
            <person name="Numata K."/>
            <person name="Arakawa K."/>
        </authorList>
    </citation>
    <scope>NUCLEOTIDE SEQUENCE</scope>
</reference>